<dbReference type="SUPFAM" id="SSF103481">
    <property type="entry name" value="Multidrug resistance efflux transporter EmrE"/>
    <property type="match status" value="1"/>
</dbReference>
<feature type="transmembrane region" description="Helical" evidence="1">
    <location>
        <begin position="169"/>
        <end position="190"/>
    </location>
</feature>
<proteinExistence type="predicted"/>
<organism evidence="2 3">
    <name type="scientific">Streptomyces halstedii</name>
    <dbReference type="NCBI Taxonomy" id="1944"/>
    <lineage>
        <taxon>Bacteria</taxon>
        <taxon>Bacillati</taxon>
        <taxon>Actinomycetota</taxon>
        <taxon>Actinomycetes</taxon>
        <taxon>Kitasatosporales</taxon>
        <taxon>Streptomycetaceae</taxon>
        <taxon>Streptomyces</taxon>
    </lineage>
</organism>
<dbReference type="EMBL" id="JAAGLQ010000264">
    <property type="protein sequence ID" value="NEA16492.1"/>
    <property type="molecule type" value="Genomic_DNA"/>
</dbReference>
<evidence type="ECO:0000313" key="3">
    <source>
        <dbReference type="Proteomes" id="UP000471293"/>
    </source>
</evidence>
<comment type="caution">
    <text evidence="2">The sequence shown here is derived from an EMBL/GenBank/DDBJ whole genome shotgun (WGS) entry which is preliminary data.</text>
</comment>
<feature type="transmembrane region" description="Helical" evidence="1">
    <location>
        <begin position="269"/>
        <end position="291"/>
    </location>
</feature>
<accession>A0A6N9U1R9</accession>
<dbReference type="InterPro" id="IPR037185">
    <property type="entry name" value="EmrE-like"/>
</dbReference>
<dbReference type="PANTHER" id="PTHR40761">
    <property type="entry name" value="CONSERVED INTEGRAL MEMBRANE ALANINE VALINE AND LEUCINE RICH PROTEIN-RELATED"/>
    <property type="match status" value="1"/>
</dbReference>
<keyword evidence="1" id="KW-0472">Membrane</keyword>
<dbReference type="AlphaFoldDB" id="A0A6N9U1R9"/>
<dbReference type="PANTHER" id="PTHR40761:SF1">
    <property type="entry name" value="CONSERVED INTEGRAL MEMBRANE ALANINE VALINE AND LEUCINE RICH PROTEIN-RELATED"/>
    <property type="match status" value="1"/>
</dbReference>
<feature type="transmembrane region" description="Helical" evidence="1">
    <location>
        <begin position="144"/>
        <end position="163"/>
    </location>
</feature>
<feature type="transmembrane region" description="Helical" evidence="1">
    <location>
        <begin position="57"/>
        <end position="81"/>
    </location>
</feature>
<evidence type="ECO:0000256" key="1">
    <source>
        <dbReference type="SAM" id="Phobius"/>
    </source>
</evidence>
<feature type="transmembrane region" description="Helical" evidence="1">
    <location>
        <begin position="202"/>
        <end position="224"/>
    </location>
</feature>
<dbReference type="RefSeq" id="WP_164344767.1">
    <property type="nucleotide sequence ID" value="NZ_JAAGLQ010000264.1"/>
</dbReference>
<keyword evidence="1" id="KW-0812">Transmembrane</keyword>
<reference evidence="2 3" key="1">
    <citation type="submission" date="2020-01" db="EMBL/GenBank/DDBJ databases">
        <title>Insect and environment-associated Actinomycetes.</title>
        <authorList>
            <person name="Currrie C."/>
            <person name="Chevrette M."/>
            <person name="Carlson C."/>
            <person name="Stubbendieck R."/>
            <person name="Wendt-Pienkowski E."/>
        </authorList>
    </citation>
    <scope>NUCLEOTIDE SEQUENCE [LARGE SCALE GENOMIC DNA]</scope>
    <source>
        <strain evidence="2 3">SID11342</strain>
    </source>
</reference>
<protein>
    <recommendedName>
        <fullName evidence="4">DMT family transporter</fullName>
    </recommendedName>
</protein>
<sequence length="308" mass="31230">MISPAVVLALLAALANGAASVLQRRAVMEQAEAQDLPPSRWWQVRRAAAWLVRLLRRPFWLAGAAALGLSAAFQAGALALGSLSVVQPLMATELLFTLLLGTIVFRHRPGTLTWLSFLMLAVGLGLFLGAAGPSTGDATGKAGTWLPTGVCAAAAVAGLVALGKVLGGAVSAAVLGMATATCFACTAALVKEVTGRIPEGMTALLATGYLYAACATGLLSLLLLQSTLRAGSLAASQPALTLGDALVSVGLGKVLFDEHVALGAHPVQAVFGVCLLAAGTVGLSLSPAVAGDWDAKTPPRRRARGSHR</sequence>
<evidence type="ECO:0000313" key="2">
    <source>
        <dbReference type="EMBL" id="NEA16492.1"/>
    </source>
</evidence>
<dbReference type="NCBIfam" id="NF038012">
    <property type="entry name" value="DMT_1"/>
    <property type="match status" value="1"/>
</dbReference>
<name>A0A6N9U1R9_STRHA</name>
<keyword evidence="1" id="KW-1133">Transmembrane helix</keyword>
<gene>
    <name evidence="2" type="ORF">G3I29_13325</name>
</gene>
<evidence type="ECO:0008006" key="4">
    <source>
        <dbReference type="Google" id="ProtNLM"/>
    </source>
</evidence>
<feature type="transmembrane region" description="Helical" evidence="1">
    <location>
        <begin position="88"/>
        <end position="105"/>
    </location>
</feature>
<dbReference type="Proteomes" id="UP000471293">
    <property type="component" value="Unassembled WGS sequence"/>
</dbReference>
<feature type="transmembrane region" description="Helical" evidence="1">
    <location>
        <begin position="111"/>
        <end position="132"/>
    </location>
</feature>